<feature type="domain" description="LysM" evidence="1">
    <location>
        <begin position="218"/>
        <end position="262"/>
    </location>
</feature>
<dbReference type="InterPro" id="IPR018392">
    <property type="entry name" value="LysM"/>
</dbReference>
<dbReference type="InterPro" id="IPR036779">
    <property type="entry name" value="LysM_dom_sf"/>
</dbReference>
<dbReference type="Proteomes" id="UP001501645">
    <property type="component" value="Unassembled WGS sequence"/>
</dbReference>
<evidence type="ECO:0000313" key="2">
    <source>
        <dbReference type="EMBL" id="GAA4761896.1"/>
    </source>
</evidence>
<dbReference type="InterPro" id="IPR006311">
    <property type="entry name" value="TAT_signal"/>
</dbReference>
<dbReference type="SUPFAM" id="SSF54106">
    <property type="entry name" value="LysM domain"/>
    <property type="match status" value="3"/>
</dbReference>
<reference evidence="3" key="1">
    <citation type="journal article" date="2019" name="Int. J. Syst. Evol. Microbiol.">
        <title>The Global Catalogue of Microorganisms (GCM) 10K type strain sequencing project: providing services to taxonomists for standard genome sequencing and annotation.</title>
        <authorList>
            <consortium name="The Broad Institute Genomics Platform"/>
            <consortium name="The Broad Institute Genome Sequencing Center for Infectious Disease"/>
            <person name="Wu L."/>
            <person name="Ma J."/>
        </authorList>
    </citation>
    <scope>NUCLEOTIDE SEQUENCE [LARGE SCALE GENOMIC DNA]</scope>
    <source>
        <strain evidence="3">JCM 18537</strain>
    </source>
</reference>
<protein>
    <recommendedName>
        <fullName evidence="1">LysM domain-containing protein</fullName>
    </recommendedName>
</protein>
<feature type="domain" description="LysM" evidence="1">
    <location>
        <begin position="146"/>
        <end position="190"/>
    </location>
</feature>
<evidence type="ECO:0000313" key="3">
    <source>
        <dbReference type="Proteomes" id="UP001501645"/>
    </source>
</evidence>
<dbReference type="PANTHER" id="PTHR33734">
    <property type="entry name" value="LYSM DOMAIN-CONTAINING GPI-ANCHORED PROTEIN 2"/>
    <property type="match status" value="1"/>
</dbReference>
<comment type="caution">
    <text evidence="2">The sequence shown here is derived from an EMBL/GenBank/DDBJ whole genome shotgun (WGS) entry which is preliminary data.</text>
</comment>
<dbReference type="EMBL" id="BAABKO010000001">
    <property type="protein sequence ID" value="GAA4761896.1"/>
    <property type="molecule type" value="Genomic_DNA"/>
</dbReference>
<name>A0ABP8ZQG8_9MICO</name>
<dbReference type="PANTHER" id="PTHR33734:SF22">
    <property type="entry name" value="MEMBRANE-BOUND LYTIC MUREIN TRANSGLYCOSYLASE D"/>
    <property type="match status" value="1"/>
</dbReference>
<dbReference type="PROSITE" id="PS51318">
    <property type="entry name" value="TAT"/>
    <property type="match status" value="1"/>
</dbReference>
<accession>A0ABP8ZQG8</accession>
<dbReference type="RefSeq" id="WP_345434696.1">
    <property type="nucleotide sequence ID" value="NZ_BAABKO010000001.1"/>
</dbReference>
<proteinExistence type="predicted"/>
<sequence>MHRPSPRRRRDLLTAVPVAVTGALAVTIAAPAAAVAAEPKPRETGRQLPSAFGHTVGALALATVAKSVPAAVSSAPSTYTVAAGDTITGIAIRHGLRTIDVLTWNGLSWSSTIYPGQKLALAASGTATAQAAPVAELSVSTETNRTTHTVEAGDTVWSIAQRYDVPVADVLSLNSLSSDAVIFPGQKLVVAGAVVVKQPAQPVQEAQAPAPSPSASDETYIVQAGDTPWSIADEHGVSVSELLAANGLGGSSIIYPGQKIVIPSADAPAPAAADTETPSTGSIYDSPEDQLWLALNAPQTENAQMIIRIGRELGVSDRGIAIALATAMVESSLRNVSWGDRDSLGLFQQRPSTGWGTEEQILDRDYAIRVFFGGPGDPNGSATRGLLDLSDWAGMEFGAAAQAVQISAFPDRYGRWEKAAYTWLSQLG</sequence>
<feature type="domain" description="LysM" evidence="1">
    <location>
        <begin position="77"/>
        <end position="121"/>
    </location>
</feature>
<dbReference type="SMART" id="SM00257">
    <property type="entry name" value="LysM"/>
    <property type="match status" value="3"/>
</dbReference>
<keyword evidence="3" id="KW-1185">Reference proteome</keyword>
<organism evidence="2 3">
    <name type="scientific">Microbacterium gilvum</name>
    <dbReference type="NCBI Taxonomy" id="1336204"/>
    <lineage>
        <taxon>Bacteria</taxon>
        <taxon>Bacillati</taxon>
        <taxon>Actinomycetota</taxon>
        <taxon>Actinomycetes</taxon>
        <taxon>Micrococcales</taxon>
        <taxon>Microbacteriaceae</taxon>
        <taxon>Microbacterium</taxon>
    </lineage>
</organism>
<dbReference type="Pfam" id="PF01476">
    <property type="entry name" value="LysM"/>
    <property type="match status" value="3"/>
</dbReference>
<gene>
    <name evidence="2" type="ORF">GCM10023351_00320</name>
</gene>
<dbReference type="Gene3D" id="3.10.350.10">
    <property type="entry name" value="LysM domain"/>
    <property type="match status" value="3"/>
</dbReference>
<dbReference type="PROSITE" id="PS51782">
    <property type="entry name" value="LYSM"/>
    <property type="match status" value="3"/>
</dbReference>
<dbReference type="CDD" id="cd00118">
    <property type="entry name" value="LysM"/>
    <property type="match status" value="3"/>
</dbReference>
<evidence type="ECO:0000259" key="1">
    <source>
        <dbReference type="PROSITE" id="PS51782"/>
    </source>
</evidence>